<dbReference type="PANTHER" id="PTHR42812:SF12">
    <property type="entry name" value="BETA-XYLOSIDASE-RELATED"/>
    <property type="match status" value="1"/>
</dbReference>
<evidence type="ECO:0000256" key="4">
    <source>
        <dbReference type="RuleBase" id="RU361187"/>
    </source>
</evidence>
<dbReference type="EMBL" id="JBEQNB010000014">
    <property type="protein sequence ID" value="MES0836924.1"/>
    <property type="molecule type" value="Genomic_DNA"/>
</dbReference>
<evidence type="ECO:0000256" key="3">
    <source>
        <dbReference type="ARBA" id="ARBA00023295"/>
    </source>
</evidence>
<keyword evidence="3 4" id="KW-0326">Glycosidase</keyword>
<dbReference type="InterPro" id="IPR051795">
    <property type="entry name" value="Glycosyl_Hydrlase_43"/>
</dbReference>
<dbReference type="SUPFAM" id="SSF75005">
    <property type="entry name" value="Arabinanase/levansucrase/invertase"/>
    <property type="match status" value="1"/>
</dbReference>
<dbReference type="InterPro" id="IPR006710">
    <property type="entry name" value="Glyco_hydro_43"/>
</dbReference>
<name>A0ABV2A312_9ACTN</name>
<evidence type="ECO:0000256" key="2">
    <source>
        <dbReference type="ARBA" id="ARBA00022801"/>
    </source>
</evidence>
<dbReference type="PANTHER" id="PTHR42812">
    <property type="entry name" value="BETA-XYLOSIDASE"/>
    <property type="match status" value="1"/>
</dbReference>
<dbReference type="Gene3D" id="2.115.10.20">
    <property type="entry name" value="Glycosyl hydrolase domain, family 43"/>
    <property type="match status" value="1"/>
</dbReference>
<dbReference type="InterPro" id="IPR041542">
    <property type="entry name" value="GH43_C2"/>
</dbReference>
<dbReference type="RefSeq" id="WP_352985812.1">
    <property type="nucleotide sequence ID" value="NZ_JBEQNA010000013.1"/>
</dbReference>
<dbReference type="InterPro" id="IPR023296">
    <property type="entry name" value="Glyco_hydro_beta-prop_sf"/>
</dbReference>
<dbReference type="SUPFAM" id="SSF49899">
    <property type="entry name" value="Concanavalin A-like lectins/glucanases"/>
    <property type="match status" value="1"/>
</dbReference>
<reference evidence="6 7" key="1">
    <citation type="submission" date="2024-06" db="EMBL/GenBank/DDBJ databases">
        <authorList>
            <person name="Bataeva Y.V."/>
            <person name="Grigorian L.N."/>
            <person name="Solomentsev V.I."/>
        </authorList>
    </citation>
    <scope>NUCLEOTIDE SEQUENCE [LARGE SCALE GENOMIC DNA]</scope>
    <source>
        <strain evidence="7">SCPM-O-B-12605 (RCAM04882)</strain>
    </source>
</reference>
<comment type="caution">
    <text evidence="6">The sequence shown here is derived from an EMBL/GenBank/DDBJ whole genome shotgun (WGS) entry which is preliminary data.</text>
</comment>
<dbReference type="Pfam" id="PF04616">
    <property type="entry name" value="Glyco_hydro_43"/>
    <property type="match status" value="1"/>
</dbReference>
<organism evidence="6 7">
    <name type="scientific">Nocardiopsis tropica</name>
    <dbReference type="NCBI Taxonomy" id="109330"/>
    <lineage>
        <taxon>Bacteria</taxon>
        <taxon>Bacillati</taxon>
        <taxon>Actinomycetota</taxon>
        <taxon>Actinomycetes</taxon>
        <taxon>Streptosporangiales</taxon>
        <taxon>Nocardiopsidaceae</taxon>
        <taxon>Nocardiopsis</taxon>
    </lineage>
</organism>
<keyword evidence="7" id="KW-1185">Reference proteome</keyword>
<feature type="domain" description="Beta-xylosidase C-terminal Concanavalin A-like" evidence="5">
    <location>
        <begin position="335"/>
        <end position="541"/>
    </location>
</feature>
<protein>
    <submittedName>
        <fullName evidence="6">Family 43 glycosylhydrolase</fullName>
    </submittedName>
</protein>
<dbReference type="Proteomes" id="UP001432401">
    <property type="component" value="Unassembled WGS sequence"/>
</dbReference>
<dbReference type="Gene3D" id="2.60.120.200">
    <property type="match status" value="1"/>
</dbReference>
<accession>A0ABV2A312</accession>
<proteinExistence type="inferred from homology"/>
<evidence type="ECO:0000313" key="7">
    <source>
        <dbReference type="Proteomes" id="UP001432401"/>
    </source>
</evidence>
<evidence type="ECO:0000259" key="5">
    <source>
        <dbReference type="Pfam" id="PF17851"/>
    </source>
</evidence>
<evidence type="ECO:0000256" key="1">
    <source>
        <dbReference type="ARBA" id="ARBA00009865"/>
    </source>
</evidence>
<evidence type="ECO:0000313" key="6">
    <source>
        <dbReference type="EMBL" id="MES0836924.1"/>
    </source>
</evidence>
<comment type="similarity">
    <text evidence="1 4">Belongs to the glycosyl hydrolase 43 family.</text>
</comment>
<gene>
    <name evidence="6" type="ORF">ABUK86_24320</name>
</gene>
<dbReference type="InterPro" id="IPR013320">
    <property type="entry name" value="ConA-like_dom_sf"/>
</dbReference>
<dbReference type="Pfam" id="PF17851">
    <property type="entry name" value="GH43_C2"/>
    <property type="match status" value="1"/>
</dbReference>
<keyword evidence="2 4" id="KW-0378">Hydrolase</keyword>
<sequence length="552" mass="59731">MPSEPVTVLNPVLPGSHPDPCVLRVGGDFYLATSTFEWYPGVRLHHSTDLARWRPLGGALPGPPWLDLAGRPDSGGVWAPDLSHADGLFHLVYSNVTSYAGGFTDSPNLLVTAPTIHGPWSDPVPLHARGFDAALLHDGDESWLVSLAHDWRPGHGGSSGLEAVRYDRRARTLAGPPVRIALPEGEHWVEGPRIRRIGSWYYLLTADGGTGYGHRVTAARSRNLAGPYERDPEGPLITAHDRPDLPLQKAGHGCLVDTPAGETYLAYLVARPLGRRGPCVLGRETALAPVTWTAQGWPRVPGGRPETRIPAPAVLRAAGEAGGGAPVPDVHGEGTDHFDGAVLGPHWSTLRRPATRDWVTTAARRSHLRVRGGRSPQSLVGTSLVARRVSSPHCSFETTMEYRPADTRHLAGLTAYYNTRNWFFAYRSADDAGRQVLGVAACDRGRVTLEGAEVLAPGTGGRTRLGVDVDGPRLRFRRDIGGRWNPLGPWLDATVLSDEHAEEIEDGGLRTMGFTGAFVGLWVWDLGGQGLHADFDEATYRLRPPARPDGER</sequence>